<sequence>MPHTEVATIACIFAVLAALHGRPLWVSVRPAQHRPTSATVPPAPFTMTTDVDPARIPSELPVTKCNCPDSRCSDVGDYRCQEVRSTFRVAYRVGGGNLVGVDQQDGGTDHVVRVHRQQVGRSGVGWPANHRWRSP</sequence>
<evidence type="ECO:0000313" key="1">
    <source>
        <dbReference type="EMBL" id="KAH7975069.1"/>
    </source>
</evidence>
<evidence type="ECO:0000313" key="2">
    <source>
        <dbReference type="Proteomes" id="UP000821865"/>
    </source>
</evidence>
<reference evidence="1" key="1">
    <citation type="submission" date="2020-05" db="EMBL/GenBank/DDBJ databases">
        <title>Large-scale comparative analyses of tick genomes elucidate their genetic diversity and vector capacities.</title>
        <authorList>
            <person name="Jia N."/>
            <person name="Wang J."/>
            <person name="Shi W."/>
            <person name="Du L."/>
            <person name="Sun Y."/>
            <person name="Zhan W."/>
            <person name="Jiang J."/>
            <person name="Wang Q."/>
            <person name="Zhang B."/>
            <person name="Ji P."/>
            <person name="Sakyi L.B."/>
            <person name="Cui X."/>
            <person name="Yuan T."/>
            <person name="Jiang B."/>
            <person name="Yang W."/>
            <person name="Lam T.T.-Y."/>
            <person name="Chang Q."/>
            <person name="Ding S."/>
            <person name="Wang X."/>
            <person name="Zhu J."/>
            <person name="Ruan X."/>
            <person name="Zhao L."/>
            <person name="Wei J."/>
            <person name="Que T."/>
            <person name="Du C."/>
            <person name="Cheng J."/>
            <person name="Dai P."/>
            <person name="Han X."/>
            <person name="Huang E."/>
            <person name="Gao Y."/>
            <person name="Liu J."/>
            <person name="Shao H."/>
            <person name="Ye R."/>
            <person name="Li L."/>
            <person name="Wei W."/>
            <person name="Wang X."/>
            <person name="Wang C."/>
            <person name="Yang T."/>
            <person name="Huo Q."/>
            <person name="Li W."/>
            <person name="Guo W."/>
            <person name="Chen H."/>
            <person name="Zhou L."/>
            <person name="Ni X."/>
            <person name="Tian J."/>
            <person name="Zhou Y."/>
            <person name="Sheng Y."/>
            <person name="Liu T."/>
            <person name="Pan Y."/>
            <person name="Xia L."/>
            <person name="Li J."/>
            <person name="Zhao F."/>
            <person name="Cao W."/>
        </authorList>
    </citation>
    <scope>NUCLEOTIDE SEQUENCE</scope>
    <source>
        <strain evidence="1">Dsil-2018</strain>
    </source>
</reference>
<organism evidence="1 2">
    <name type="scientific">Dermacentor silvarum</name>
    <name type="common">Tick</name>
    <dbReference type="NCBI Taxonomy" id="543639"/>
    <lineage>
        <taxon>Eukaryota</taxon>
        <taxon>Metazoa</taxon>
        <taxon>Ecdysozoa</taxon>
        <taxon>Arthropoda</taxon>
        <taxon>Chelicerata</taxon>
        <taxon>Arachnida</taxon>
        <taxon>Acari</taxon>
        <taxon>Parasitiformes</taxon>
        <taxon>Ixodida</taxon>
        <taxon>Ixodoidea</taxon>
        <taxon>Ixodidae</taxon>
        <taxon>Rhipicephalinae</taxon>
        <taxon>Dermacentor</taxon>
    </lineage>
</organism>
<proteinExistence type="predicted"/>
<comment type="caution">
    <text evidence="1">The sequence shown here is derived from an EMBL/GenBank/DDBJ whole genome shotgun (WGS) entry which is preliminary data.</text>
</comment>
<accession>A0ACB8DSA5</accession>
<keyword evidence="2" id="KW-1185">Reference proteome</keyword>
<dbReference type="Proteomes" id="UP000821865">
    <property type="component" value="Chromosome 10"/>
</dbReference>
<dbReference type="EMBL" id="CM023479">
    <property type="protein sequence ID" value="KAH7975069.1"/>
    <property type="molecule type" value="Genomic_DNA"/>
</dbReference>
<name>A0ACB8DSA5_DERSI</name>
<protein>
    <submittedName>
        <fullName evidence="1">Uncharacterized protein</fullName>
    </submittedName>
</protein>
<gene>
    <name evidence="1" type="ORF">HPB49_023266</name>
</gene>